<sequence>MAARASGNKRQRLVNTQIAQFVEYWDLYFTTDLNKESSECHQALVLYKEILERIRTGLTFKLESSLYLNFYSFLEAAKKTFNYHDENTAETKLSELQAELINFPERTLNIIAAVCSCILGEHFSENRTYFLTTKLKVQLFNHIPITSMKSIKASMYKKLVTIRGTVVRTSLARPLLVEMQFNCVKCNRPQRVKSTDGKLESPVKCITIGCRSKMFIQSRSGIMTKTIDWQELR</sequence>
<dbReference type="PANTHER" id="PTHR11630:SF47">
    <property type="entry name" value="DNA HELICASE MCM8"/>
    <property type="match status" value="1"/>
</dbReference>
<dbReference type="Pfam" id="PF17207">
    <property type="entry name" value="MCM_OB"/>
    <property type="match status" value="1"/>
</dbReference>
<dbReference type="GO" id="GO:0005634">
    <property type="term" value="C:nucleus"/>
    <property type="evidence" value="ECO:0007669"/>
    <property type="project" value="TreeGrafter"/>
</dbReference>
<dbReference type="GO" id="GO:0017116">
    <property type="term" value="F:single-stranded DNA helicase activity"/>
    <property type="evidence" value="ECO:0007669"/>
    <property type="project" value="TreeGrafter"/>
</dbReference>
<dbReference type="GO" id="GO:0042555">
    <property type="term" value="C:MCM complex"/>
    <property type="evidence" value="ECO:0007669"/>
    <property type="project" value="TreeGrafter"/>
</dbReference>
<protein>
    <recommendedName>
        <fullName evidence="1">MCM OB domain-containing protein</fullName>
    </recommendedName>
</protein>
<dbReference type="InterPro" id="IPR012340">
    <property type="entry name" value="NA-bd_OB-fold"/>
</dbReference>
<evidence type="ECO:0000313" key="3">
    <source>
        <dbReference type="Proteomes" id="UP000245609"/>
    </source>
</evidence>
<dbReference type="GO" id="GO:0003697">
    <property type="term" value="F:single-stranded DNA binding"/>
    <property type="evidence" value="ECO:0007669"/>
    <property type="project" value="TreeGrafter"/>
</dbReference>
<dbReference type="PANTHER" id="PTHR11630">
    <property type="entry name" value="DNA REPLICATION LICENSING FACTOR MCM FAMILY MEMBER"/>
    <property type="match status" value="1"/>
</dbReference>
<dbReference type="AlphaFoldDB" id="A0A2T9ZDT0"/>
<dbReference type="GO" id="GO:0005524">
    <property type="term" value="F:ATP binding"/>
    <property type="evidence" value="ECO:0007669"/>
    <property type="project" value="InterPro"/>
</dbReference>
<reference evidence="2 3" key="1">
    <citation type="journal article" date="2018" name="MBio">
        <title>Comparative Genomics Reveals the Core Gene Toolbox for the Fungus-Insect Symbiosis.</title>
        <authorList>
            <person name="Wang Y."/>
            <person name="Stata M."/>
            <person name="Wang W."/>
            <person name="Stajich J.E."/>
            <person name="White M.M."/>
            <person name="Moncalvo J.M."/>
        </authorList>
    </citation>
    <scope>NUCLEOTIDE SEQUENCE [LARGE SCALE GENOMIC DNA]</scope>
    <source>
        <strain evidence="2 3">SC-DP-2</strain>
    </source>
</reference>
<dbReference type="EMBL" id="MBFS01000340">
    <property type="protein sequence ID" value="PVV02758.1"/>
    <property type="molecule type" value="Genomic_DNA"/>
</dbReference>
<name>A0A2T9ZDT0_9FUNG</name>
<dbReference type="OrthoDB" id="7462577at2759"/>
<dbReference type="SUPFAM" id="SSF50249">
    <property type="entry name" value="Nucleic acid-binding proteins"/>
    <property type="match status" value="1"/>
</dbReference>
<gene>
    <name evidence="2" type="ORF">BB560_002777</name>
</gene>
<accession>A0A2T9ZDT0</accession>
<evidence type="ECO:0000313" key="2">
    <source>
        <dbReference type="EMBL" id="PVV02758.1"/>
    </source>
</evidence>
<feature type="domain" description="MCM OB" evidence="1">
    <location>
        <begin position="148"/>
        <end position="233"/>
    </location>
</feature>
<dbReference type="InterPro" id="IPR031327">
    <property type="entry name" value="MCM"/>
</dbReference>
<proteinExistence type="predicted"/>
<dbReference type="Proteomes" id="UP000245609">
    <property type="component" value="Unassembled WGS sequence"/>
</dbReference>
<evidence type="ECO:0000259" key="1">
    <source>
        <dbReference type="Pfam" id="PF17207"/>
    </source>
</evidence>
<keyword evidence="3" id="KW-1185">Reference proteome</keyword>
<dbReference type="STRING" id="133381.A0A2T9ZDT0"/>
<dbReference type="InterPro" id="IPR033762">
    <property type="entry name" value="MCM_OB"/>
</dbReference>
<organism evidence="2 3">
    <name type="scientific">Smittium megazygosporum</name>
    <dbReference type="NCBI Taxonomy" id="133381"/>
    <lineage>
        <taxon>Eukaryota</taxon>
        <taxon>Fungi</taxon>
        <taxon>Fungi incertae sedis</taxon>
        <taxon>Zoopagomycota</taxon>
        <taxon>Kickxellomycotina</taxon>
        <taxon>Harpellomycetes</taxon>
        <taxon>Harpellales</taxon>
        <taxon>Legeriomycetaceae</taxon>
        <taxon>Smittium</taxon>
    </lineage>
</organism>
<comment type="caution">
    <text evidence="2">The sequence shown here is derived from an EMBL/GenBank/DDBJ whole genome shotgun (WGS) entry which is preliminary data.</text>
</comment>